<dbReference type="RefSeq" id="WP_290246218.1">
    <property type="nucleotide sequence ID" value="NZ_JAUFQT010000001.1"/>
</dbReference>
<feature type="transmembrane region" description="Helical" evidence="1">
    <location>
        <begin position="80"/>
        <end position="98"/>
    </location>
</feature>
<evidence type="ECO:0008006" key="4">
    <source>
        <dbReference type="Google" id="ProtNLM"/>
    </source>
</evidence>
<name>A0ABV5J0L0_9BACT</name>
<reference evidence="2 3" key="1">
    <citation type="submission" date="2024-09" db="EMBL/GenBank/DDBJ databases">
        <authorList>
            <person name="Sun Q."/>
            <person name="Mori K."/>
        </authorList>
    </citation>
    <scope>NUCLEOTIDE SEQUENCE [LARGE SCALE GENOMIC DNA]</scope>
    <source>
        <strain evidence="2 3">CECT 7682</strain>
    </source>
</reference>
<dbReference type="EMBL" id="JBHMEW010000007">
    <property type="protein sequence ID" value="MFB9210353.1"/>
    <property type="molecule type" value="Genomic_DNA"/>
</dbReference>
<gene>
    <name evidence="2" type="ORF">ACFFUR_00915</name>
</gene>
<keyword evidence="1" id="KW-0472">Membrane</keyword>
<organism evidence="2 3">
    <name type="scientific">Echinicola jeungdonensis</name>
    <dbReference type="NCBI Taxonomy" id="709343"/>
    <lineage>
        <taxon>Bacteria</taxon>
        <taxon>Pseudomonadati</taxon>
        <taxon>Bacteroidota</taxon>
        <taxon>Cytophagia</taxon>
        <taxon>Cytophagales</taxon>
        <taxon>Cyclobacteriaceae</taxon>
        <taxon>Echinicola</taxon>
    </lineage>
</organism>
<protein>
    <recommendedName>
        <fullName evidence="4">Glycosyltransferase RgtA/B/C/D-like domain-containing protein</fullName>
    </recommendedName>
</protein>
<keyword evidence="3" id="KW-1185">Reference proteome</keyword>
<feature type="transmembrane region" description="Helical" evidence="1">
    <location>
        <begin position="7"/>
        <end position="26"/>
    </location>
</feature>
<feature type="transmembrane region" description="Helical" evidence="1">
    <location>
        <begin position="287"/>
        <end position="310"/>
    </location>
</feature>
<keyword evidence="1" id="KW-0812">Transmembrane</keyword>
<keyword evidence="1" id="KW-1133">Transmembrane helix</keyword>
<evidence type="ECO:0000313" key="3">
    <source>
        <dbReference type="Proteomes" id="UP001589654"/>
    </source>
</evidence>
<comment type="caution">
    <text evidence="2">The sequence shown here is derived from an EMBL/GenBank/DDBJ whole genome shotgun (WGS) entry which is preliminary data.</text>
</comment>
<evidence type="ECO:0000256" key="1">
    <source>
        <dbReference type="SAM" id="Phobius"/>
    </source>
</evidence>
<accession>A0ABV5J0L0</accession>
<evidence type="ECO:0000313" key="2">
    <source>
        <dbReference type="EMBL" id="MFB9210353.1"/>
    </source>
</evidence>
<sequence>MITKSTFQSLPILLGGMLFFIAYWYWGYDGIVFSDDVTYIRLGHHFWKGNEVLNTDHFTLRWGTYFLPGLFTVWLGFNDHIASLSSLLFYLAALFILWKSLSNSMEQKWAIVFFVTPVYLLHFLPKVFPDSALVFWVLLVPFSIIHRNKKPLLAALIMALALFIGFCTKETMVLLFPIPIILFLLDYKKSSNRKFYEYFIGISLVLIINFLGYHYWKFGDPLFRFKSIDSGHYISDYTYYDKGWKSILQRITYLPLYTFIERQYWIWVVLAIPGIIRGYQSRNNIHFAFSLTSTCLILGFWFMTSTMAFYNPIYLNPRHLIIFIGPLSANIALGSQDWLKNAFWKNLCSLLIFIGAIIILFSDLKMAAFYGAIALVLFLVPSQFKWISFAVLLIIPSILAANYQKSLKNYPHLKEEFQKLADQSDIHQPLLTHTFLAQSQSILLENNTNIHSIHSMERAPLLLGKIPLQFNLLIYKYYKHAYPDEERALQNTLKLIQSLGYTTVVKREDKWIKILRFKNVTPNKPLFWEDQTYNKYPYIKNGVFYIKTKDFGSF</sequence>
<feature type="transmembrane region" description="Helical" evidence="1">
    <location>
        <begin position="386"/>
        <end position="403"/>
    </location>
</feature>
<feature type="transmembrane region" description="Helical" evidence="1">
    <location>
        <begin position="347"/>
        <end position="380"/>
    </location>
</feature>
<dbReference type="Proteomes" id="UP001589654">
    <property type="component" value="Unassembled WGS sequence"/>
</dbReference>
<feature type="transmembrane region" description="Helical" evidence="1">
    <location>
        <begin position="196"/>
        <end position="216"/>
    </location>
</feature>
<proteinExistence type="predicted"/>
<feature type="transmembrane region" description="Helical" evidence="1">
    <location>
        <begin position="264"/>
        <end position="280"/>
    </location>
</feature>
<feature type="transmembrane region" description="Helical" evidence="1">
    <location>
        <begin position="316"/>
        <end position="335"/>
    </location>
</feature>
<feature type="transmembrane region" description="Helical" evidence="1">
    <location>
        <begin position="110"/>
        <end position="139"/>
    </location>
</feature>
<feature type="transmembrane region" description="Helical" evidence="1">
    <location>
        <begin position="151"/>
        <end position="184"/>
    </location>
</feature>